<dbReference type="EMBL" id="WELI01000004">
    <property type="protein sequence ID" value="KAB7730844.1"/>
    <property type="molecule type" value="Genomic_DNA"/>
</dbReference>
<evidence type="ECO:0000313" key="1">
    <source>
        <dbReference type="EMBL" id="KAB7730844.1"/>
    </source>
</evidence>
<evidence type="ECO:0000313" key="2">
    <source>
        <dbReference type="Proteomes" id="UP000488299"/>
    </source>
</evidence>
<gene>
    <name evidence="1" type="ORF">F5984_11910</name>
</gene>
<dbReference type="AlphaFoldDB" id="A0A7J5TZK2"/>
<protein>
    <recommendedName>
        <fullName evidence="3">Universal stress protein</fullName>
    </recommendedName>
</protein>
<comment type="caution">
    <text evidence="1">The sequence shown here is derived from an EMBL/GenBank/DDBJ whole genome shotgun (WGS) entry which is preliminary data.</text>
</comment>
<accession>A0A7J5TZK2</accession>
<keyword evidence="2" id="KW-1185">Reference proteome</keyword>
<dbReference type="Proteomes" id="UP000488299">
    <property type="component" value="Unassembled WGS sequence"/>
</dbReference>
<sequence>MKTALYLTNCTADASQILHRWSSTDEPVRLTVVYPYTIETGRALTKDSFHQAKNQAETRLQGWANQLPQAWPGEVRTETLLAEPELAATLHLLLRGYDYMLVDDEQLGLSEAASALLTQTQTQLCQLCGKPTYAAV</sequence>
<reference evidence="1 2" key="1">
    <citation type="submission" date="2019-10" db="EMBL/GenBank/DDBJ databases">
        <title>Rudanella paleaurantiibacter sp. nov., isolated from sludge.</title>
        <authorList>
            <person name="Xu S.Q."/>
        </authorList>
    </citation>
    <scope>NUCLEOTIDE SEQUENCE [LARGE SCALE GENOMIC DNA]</scope>
    <source>
        <strain evidence="1 2">HX-22-17</strain>
    </source>
</reference>
<name>A0A7J5TZK2_9BACT</name>
<dbReference type="RefSeq" id="WP_152124504.1">
    <property type="nucleotide sequence ID" value="NZ_WELI01000004.1"/>
</dbReference>
<evidence type="ECO:0008006" key="3">
    <source>
        <dbReference type="Google" id="ProtNLM"/>
    </source>
</evidence>
<organism evidence="1 2">
    <name type="scientific">Rudanella paleaurantiibacter</name>
    <dbReference type="NCBI Taxonomy" id="2614655"/>
    <lineage>
        <taxon>Bacteria</taxon>
        <taxon>Pseudomonadati</taxon>
        <taxon>Bacteroidota</taxon>
        <taxon>Cytophagia</taxon>
        <taxon>Cytophagales</taxon>
        <taxon>Cytophagaceae</taxon>
        <taxon>Rudanella</taxon>
    </lineage>
</organism>
<proteinExistence type="predicted"/>